<organism evidence="14 15">
    <name type="scientific">Paenibacillus oryzisoli</name>
    <dbReference type="NCBI Taxonomy" id="1850517"/>
    <lineage>
        <taxon>Bacteria</taxon>
        <taxon>Bacillati</taxon>
        <taxon>Bacillota</taxon>
        <taxon>Bacilli</taxon>
        <taxon>Bacillales</taxon>
        <taxon>Paenibacillaceae</taxon>
        <taxon>Paenibacillus</taxon>
    </lineage>
</organism>
<evidence type="ECO:0000256" key="9">
    <source>
        <dbReference type="ARBA" id="ARBA00022989"/>
    </source>
</evidence>
<comment type="caution">
    <text evidence="14">The sequence shown here is derived from an EMBL/GenBank/DDBJ whole genome shotgun (WGS) entry which is preliminary data.</text>
</comment>
<dbReference type="Pfam" id="PF06580">
    <property type="entry name" value="His_kinase"/>
    <property type="match status" value="1"/>
</dbReference>
<dbReference type="Proteomes" id="UP000078454">
    <property type="component" value="Unassembled WGS sequence"/>
</dbReference>
<dbReference type="Pfam" id="PF00672">
    <property type="entry name" value="HAMP"/>
    <property type="match status" value="1"/>
</dbReference>
<reference evidence="14 15" key="1">
    <citation type="submission" date="2016-05" db="EMBL/GenBank/DDBJ databases">
        <title>Paenibacillus sp. 1ZS3-15 nov., isolated from the rhizosphere soil.</title>
        <authorList>
            <person name="Zhang X.X."/>
            <person name="Zhang J."/>
        </authorList>
    </citation>
    <scope>NUCLEOTIDE SEQUENCE [LARGE SCALE GENOMIC DNA]</scope>
    <source>
        <strain evidence="14 15">1ZS3-15</strain>
    </source>
</reference>
<dbReference type="EMBL" id="LYPB01000069">
    <property type="protein sequence ID" value="OAS18027.1"/>
    <property type="molecule type" value="Genomic_DNA"/>
</dbReference>
<dbReference type="InterPro" id="IPR010559">
    <property type="entry name" value="Sig_transdc_His_kin_internal"/>
</dbReference>
<keyword evidence="5 12" id="KW-0812">Transmembrane</keyword>
<dbReference type="Gene3D" id="3.30.565.10">
    <property type="entry name" value="Histidine kinase-like ATPase, C-terminal domain"/>
    <property type="match status" value="1"/>
</dbReference>
<dbReference type="AlphaFoldDB" id="A0A198AA43"/>
<keyword evidence="15" id="KW-1185">Reference proteome</keyword>
<keyword evidence="2" id="KW-1003">Cell membrane</keyword>
<dbReference type="Gene3D" id="6.10.340.10">
    <property type="match status" value="1"/>
</dbReference>
<keyword evidence="8" id="KW-0067">ATP-binding</keyword>
<evidence type="ECO:0000256" key="7">
    <source>
        <dbReference type="ARBA" id="ARBA00022777"/>
    </source>
</evidence>
<evidence type="ECO:0000256" key="4">
    <source>
        <dbReference type="ARBA" id="ARBA00022679"/>
    </source>
</evidence>
<dbReference type="InterPro" id="IPR050640">
    <property type="entry name" value="Bact_2-comp_sensor_kinase"/>
</dbReference>
<dbReference type="InterPro" id="IPR036890">
    <property type="entry name" value="HATPase_C_sf"/>
</dbReference>
<keyword evidence="4" id="KW-0808">Transferase</keyword>
<dbReference type="InterPro" id="IPR003660">
    <property type="entry name" value="HAMP_dom"/>
</dbReference>
<feature type="transmembrane region" description="Helical" evidence="12">
    <location>
        <begin position="251"/>
        <end position="270"/>
    </location>
</feature>
<keyword evidence="3" id="KW-0597">Phosphoprotein</keyword>
<keyword evidence="11 12" id="KW-0472">Membrane</keyword>
<evidence type="ECO:0000256" key="11">
    <source>
        <dbReference type="ARBA" id="ARBA00023136"/>
    </source>
</evidence>
<dbReference type="PANTHER" id="PTHR34220:SF11">
    <property type="entry name" value="SENSOR PROTEIN KINASE HPTS"/>
    <property type="match status" value="1"/>
</dbReference>
<dbReference type="PANTHER" id="PTHR34220">
    <property type="entry name" value="SENSOR HISTIDINE KINASE YPDA"/>
    <property type="match status" value="1"/>
</dbReference>
<dbReference type="SUPFAM" id="SSF158472">
    <property type="entry name" value="HAMP domain-like"/>
    <property type="match status" value="1"/>
</dbReference>
<accession>A0A198AA43</accession>
<proteinExistence type="predicted"/>
<dbReference type="PROSITE" id="PS50885">
    <property type="entry name" value="HAMP"/>
    <property type="match status" value="1"/>
</dbReference>
<comment type="subcellular location">
    <subcellularLocation>
        <location evidence="1">Cell membrane</location>
        <topology evidence="1">Multi-pass membrane protein</topology>
    </subcellularLocation>
</comment>
<evidence type="ECO:0000313" key="15">
    <source>
        <dbReference type="Proteomes" id="UP000078454"/>
    </source>
</evidence>
<dbReference type="OrthoDB" id="2062925at2"/>
<keyword evidence="6" id="KW-0547">Nucleotide-binding</keyword>
<keyword evidence="10" id="KW-0902">Two-component regulatory system</keyword>
<evidence type="ECO:0000256" key="6">
    <source>
        <dbReference type="ARBA" id="ARBA00022741"/>
    </source>
</evidence>
<keyword evidence="7" id="KW-0418">Kinase</keyword>
<evidence type="ECO:0000256" key="8">
    <source>
        <dbReference type="ARBA" id="ARBA00022840"/>
    </source>
</evidence>
<evidence type="ECO:0000256" key="3">
    <source>
        <dbReference type="ARBA" id="ARBA00022553"/>
    </source>
</evidence>
<evidence type="ECO:0000256" key="1">
    <source>
        <dbReference type="ARBA" id="ARBA00004651"/>
    </source>
</evidence>
<evidence type="ECO:0000256" key="10">
    <source>
        <dbReference type="ARBA" id="ARBA00023012"/>
    </source>
</evidence>
<dbReference type="GO" id="GO:0000155">
    <property type="term" value="F:phosphorelay sensor kinase activity"/>
    <property type="evidence" value="ECO:0007669"/>
    <property type="project" value="InterPro"/>
</dbReference>
<dbReference type="CDD" id="cd06225">
    <property type="entry name" value="HAMP"/>
    <property type="match status" value="1"/>
</dbReference>
<dbReference type="STRING" id="1850517.A8708_28890"/>
<evidence type="ECO:0000259" key="13">
    <source>
        <dbReference type="PROSITE" id="PS50885"/>
    </source>
</evidence>
<gene>
    <name evidence="14" type="ORF">A8708_28890</name>
</gene>
<protein>
    <recommendedName>
        <fullName evidence="13">HAMP domain-containing protein</fullName>
    </recommendedName>
</protein>
<dbReference type="GO" id="GO:0005524">
    <property type="term" value="F:ATP binding"/>
    <property type="evidence" value="ECO:0007669"/>
    <property type="project" value="UniProtKB-KW"/>
</dbReference>
<dbReference type="RefSeq" id="WP_068665182.1">
    <property type="nucleotide sequence ID" value="NZ_LYPB01000069.1"/>
</dbReference>
<sequence>MKKYITEQSMEQSDYYLKNLENTINKISLMQFEMLTDRYVNQIAIGYDSHDSYARIQAILSVQSRLQSIRNMSPIVEDIKLYAPKENIALSAVTGLGEFDSQMINEKNLRHPSQIVYSSGKLYMTISDLSPITIDPMKETPTVILEIELSIPEIENDLVQSNIRTYSGIVILRIGDQYQFTYDSNGENQFEPFLKSETDGNSNQLQLSEERNISGKSYMVIQVAASKDNKLLLQQFIPKDVIFKQVHRRAIWFWIFTVLTFVAICFFLAYNNNTIHRPLLQMVRAFKRVEEGNLETVIHHNHQDEYRYLYEQFNWTVDSLRHLIDEQYRKTILLQTAELKQLQSQINPHFLYNSLFIVVRMIKLEKLEEAVIFVDQLAQYFRFVTKNSSDLVVLENEVQHAKNYANIQQTRFNNRVTLIFGEVPERFKPRQVPRLIIQPLIENAYIHGMEDKLDKGVLSITFELNDQQLKICVEDNGDRAEDNLARIHACLNTDDSFDKETTAIRNVDRRLKSVFGPNSGLNASLSRRYGGICICIIIEGEDLSHA</sequence>
<feature type="domain" description="HAMP" evidence="13">
    <location>
        <begin position="273"/>
        <end position="325"/>
    </location>
</feature>
<dbReference type="SUPFAM" id="SSF55874">
    <property type="entry name" value="ATPase domain of HSP90 chaperone/DNA topoisomerase II/histidine kinase"/>
    <property type="match status" value="1"/>
</dbReference>
<dbReference type="SMART" id="SM00304">
    <property type="entry name" value="HAMP"/>
    <property type="match status" value="1"/>
</dbReference>
<keyword evidence="9 12" id="KW-1133">Transmembrane helix</keyword>
<dbReference type="GO" id="GO:0005886">
    <property type="term" value="C:plasma membrane"/>
    <property type="evidence" value="ECO:0007669"/>
    <property type="project" value="UniProtKB-SubCell"/>
</dbReference>
<evidence type="ECO:0000256" key="5">
    <source>
        <dbReference type="ARBA" id="ARBA00022692"/>
    </source>
</evidence>
<evidence type="ECO:0000256" key="2">
    <source>
        <dbReference type="ARBA" id="ARBA00022475"/>
    </source>
</evidence>
<evidence type="ECO:0000313" key="14">
    <source>
        <dbReference type="EMBL" id="OAS18027.1"/>
    </source>
</evidence>
<name>A0A198AA43_9BACL</name>
<evidence type="ECO:0000256" key="12">
    <source>
        <dbReference type="SAM" id="Phobius"/>
    </source>
</evidence>